<evidence type="ECO:0000259" key="8">
    <source>
        <dbReference type="Pfam" id="PF18765"/>
    </source>
</evidence>
<dbReference type="EMBL" id="LCHU01000014">
    <property type="protein sequence ID" value="KKT40994.1"/>
    <property type="molecule type" value="Genomic_DNA"/>
</dbReference>
<organism evidence="9 10">
    <name type="scientific">Candidatus Giovannonibacteria bacterium GW2011_GWA2_44_13b</name>
    <dbReference type="NCBI Taxonomy" id="1618647"/>
    <lineage>
        <taxon>Bacteria</taxon>
        <taxon>Candidatus Giovannoniibacteriota</taxon>
    </lineage>
</organism>
<evidence type="ECO:0000256" key="2">
    <source>
        <dbReference type="ARBA" id="ARBA00022679"/>
    </source>
</evidence>
<reference evidence="9 10" key="1">
    <citation type="journal article" date="2015" name="Nature">
        <title>rRNA introns, odd ribosomes, and small enigmatic genomes across a large radiation of phyla.</title>
        <authorList>
            <person name="Brown C.T."/>
            <person name="Hug L.A."/>
            <person name="Thomas B.C."/>
            <person name="Sharon I."/>
            <person name="Castelle C.J."/>
            <person name="Singh A."/>
            <person name="Wilkins M.J."/>
            <person name="Williams K.H."/>
            <person name="Banfield J.F."/>
        </authorList>
    </citation>
    <scope>NUCLEOTIDE SEQUENCE [LARGE SCALE GENOMIC DNA]</scope>
</reference>
<dbReference type="InterPro" id="IPR041633">
    <property type="entry name" value="Polbeta"/>
</dbReference>
<evidence type="ECO:0000313" key="10">
    <source>
        <dbReference type="Proteomes" id="UP000034736"/>
    </source>
</evidence>
<proteinExistence type="predicted"/>
<keyword evidence="4" id="KW-0479">Metal-binding</keyword>
<dbReference type="AlphaFoldDB" id="A0A0G1JZT0"/>
<dbReference type="CDD" id="cd05403">
    <property type="entry name" value="NT_KNTase_like"/>
    <property type="match status" value="1"/>
</dbReference>
<evidence type="ECO:0000256" key="6">
    <source>
        <dbReference type="ARBA" id="ARBA00022840"/>
    </source>
</evidence>
<dbReference type="GO" id="GO:0005524">
    <property type="term" value="F:ATP binding"/>
    <property type="evidence" value="ECO:0007669"/>
    <property type="project" value="UniProtKB-KW"/>
</dbReference>
<comment type="caution">
    <text evidence="9">The sequence shown here is derived from an EMBL/GenBank/DDBJ whole genome shotgun (WGS) entry which is preliminary data.</text>
</comment>
<keyword evidence="5" id="KW-0547">Nucleotide-binding</keyword>
<keyword evidence="3" id="KW-0548">Nucleotidyltransferase</keyword>
<protein>
    <recommendedName>
        <fullName evidence="8">Polymerase beta nucleotidyltransferase domain-containing protein</fullName>
    </recommendedName>
</protein>
<dbReference type="PANTHER" id="PTHR33571:SF14">
    <property type="entry name" value="PROTEIN ADENYLYLTRANSFERASE MJ0435-RELATED"/>
    <property type="match status" value="1"/>
</dbReference>
<feature type="domain" description="Polymerase beta nucleotidyltransferase" evidence="8">
    <location>
        <begin position="13"/>
        <end position="94"/>
    </location>
</feature>
<keyword evidence="2" id="KW-0808">Transferase</keyword>
<keyword evidence="6" id="KW-0067">ATP-binding</keyword>
<dbReference type="Gene3D" id="3.30.460.10">
    <property type="entry name" value="Beta Polymerase, domain 2"/>
    <property type="match status" value="1"/>
</dbReference>
<dbReference type="GO" id="GO:0016779">
    <property type="term" value="F:nucleotidyltransferase activity"/>
    <property type="evidence" value="ECO:0007669"/>
    <property type="project" value="UniProtKB-KW"/>
</dbReference>
<evidence type="ECO:0000256" key="4">
    <source>
        <dbReference type="ARBA" id="ARBA00022723"/>
    </source>
</evidence>
<gene>
    <name evidence="9" type="ORF">UW30_C0014G0003</name>
</gene>
<evidence type="ECO:0000256" key="3">
    <source>
        <dbReference type="ARBA" id="ARBA00022695"/>
    </source>
</evidence>
<evidence type="ECO:0000256" key="7">
    <source>
        <dbReference type="ARBA" id="ARBA00022842"/>
    </source>
</evidence>
<dbReference type="STRING" id="1618647.UW30_C0014G0003"/>
<evidence type="ECO:0000313" key="9">
    <source>
        <dbReference type="EMBL" id="KKT40994.1"/>
    </source>
</evidence>
<dbReference type="PANTHER" id="PTHR33571">
    <property type="entry name" value="SSL8005 PROTEIN"/>
    <property type="match status" value="1"/>
</dbReference>
<dbReference type="Pfam" id="PF18765">
    <property type="entry name" value="Polbeta"/>
    <property type="match status" value="1"/>
</dbReference>
<accession>A0A0G1JZT0</accession>
<dbReference type="GO" id="GO:0046872">
    <property type="term" value="F:metal ion binding"/>
    <property type="evidence" value="ECO:0007669"/>
    <property type="project" value="UniProtKB-KW"/>
</dbReference>
<evidence type="ECO:0000256" key="1">
    <source>
        <dbReference type="ARBA" id="ARBA00001946"/>
    </source>
</evidence>
<evidence type="ECO:0000256" key="5">
    <source>
        <dbReference type="ARBA" id="ARBA00022741"/>
    </source>
</evidence>
<keyword evidence="7" id="KW-0460">Magnesium</keyword>
<dbReference type="Proteomes" id="UP000034736">
    <property type="component" value="Unassembled WGS sequence"/>
</dbReference>
<sequence>MKNIVQKKYIIKKARPILKKSGVKKAALFGSAARGDMTRKSDIDFVIDIDKNKSFLDVVGLKIDLEDVLGRKVDLVEYGVIKPRFKKSIFKDQVPVL</sequence>
<name>A0A0G1JZT0_9BACT</name>
<comment type="cofactor">
    <cofactor evidence="1">
        <name>Mg(2+)</name>
        <dbReference type="ChEBI" id="CHEBI:18420"/>
    </cofactor>
</comment>
<dbReference type="SUPFAM" id="SSF81301">
    <property type="entry name" value="Nucleotidyltransferase"/>
    <property type="match status" value="1"/>
</dbReference>
<dbReference type="InterPro" id="IPR043519">
    <property type="entry name" value="NT_sf"/>
</dbReference>
<dbReference type="InterPro" id="IPR052038">
    <property type="entry name" value="Type-VII_TA_antitoxin"/>
</dbReference>